<evidence type="ECO:0000256" key="1">
    <source>
        <dbReference type="SAM" id="MobiDB-lite"/>
    </source>
</evidence>
<comment type="caution">
    <text evidence="3">The sequence shown here is derived from an EMBL/GenBank/DDBJ whole genome shotgun (WGS) entry which is preliminary data.</text>
</comment>
<reference evidence="3 4" key="1">
    <citation type="journal article" date="2011" name="J. Bacteriol.">
        <title>Genome sequence of Salinisphaera shabanensis, a gammaproteobacterium from the harsh, variable environment of the brine-seawater interface of the Shaban Deep in the Red Sea.</title>
        <authorList>
            <person name="Antunes A."/>
            <person name="Alam I."/>
            <person name="Bajic V.B."/>
            <person name="Stingl U."/>
        </authorList>
    </citation>
    <scope>NUCLEOTIDE SEQUENCE [LARGE SCALE GENOMIC DNA]</scope>
    <source>
        <strain evidence="3 4">E1L3A</strain>
    </source>
</reference>
<protein>
    <submittedName>
        <fullName evidence="3">FliK domain protein</fullName>
    </submittedName>
</protein>
<feature type="region of interest" description="Disordered" evidence="1">
    <location>
        <begin position="36"/>
        <end position="80"/>
    </location>
</feature>
<accession>F7Q860</accession>
<evidence type="ECO:0000259" key="2">
    <source>
        <dbReference type="Pfam" id="PF02120"/>
    </source>
</evidence>
<organism evidence="3 4">
    <name type="scientific">Salinisphaera shabanensis E1L3A</name>
    <dbReference type="NCBI Taxonomy" id="1033802"/>
    <lineage>
        <taxon>Bacteria</taxon>
        <taxon>Pseudomonadati</taxon>
        <taxon>Pseudomonadota</taxon>
        <taxon>Gammaproteobacteria</taxon>
        <taxon>Salinisphaerales</taxon>
        <taxon>Salinisphaeraceae</taxon>
        <taxon>Salinisphaera</taxon>
    </lineage>
</organism>
<feature type="domain" description="Flagellar hook-length control protein-like C-terminal" evidence="2">
    <location>
        <begin position="296"/>
        <end position="361"/>
    </location>
</feature>
<feature type="compositionally biased region" description="Polar residues" evidence="1">
    <location>
        <begin position="189"/>
        <end position="199"/>
    </location>
</feature>
<evidence type="ECO:0000313" key="3">
    <source>
        <dbReference type="EMBL" id="ERJ19052.1"/>
    </source>
</evidence>
<dbReference type="InterPro" id="IPR021136">
    <property type="entry name" value="Flagellar_hook_control-like_C"/>
</dbReference>
<proteinExistence type="predicted"/>
<dbReference type="EMBL" id="AFNV02000012">
    <property type="protein sequence ID" value="ERJ19052.1"/>
    <property type="molecule type" value="Genomic_DNA"/>
</dbReference>
<feature type="region of interest" description="Disordered" evidence="1">
    <location>
        <begin position="187"/>
        <end position="212"/>
    </location>
</feature>
<sequence>MLDTLLPQVLGRRADMARFTGGRVNVPLGPVDPVARVRTDGFDRPTPGTGANNLRGRGSADGEIATGNNPASRQGPDKPAMREITHSQRYLPATRSEGGNHSESARAQLSREGGLIASLLARRDAPVAHTTPAHAAALFGAARVPATPILAAILGQQVAHSGLFYESHLSKWFDGQRPFAELLEEPHNQKPQTTASNEARAQGQPVPATSRQTLSNSVANALLAPGTFQDTSSNARGDGARGEVVDERLLSVVRQQLDVLSNPVFRWHGAAWPGVDMHWEIHENVDEGDSGDETASQEQASFSTRLHLDLPKLGKIEVALNLASGGIEVYAFASSARGAAAVSPATSELKERFEQAGFTRAHVELIEADVL</sequence>
<keyword evidence="4" id="KW-1185">Reference proteome</keyword>
<name>F7Q860_9GAMM</name>
<dbReference type="Pfam" id="PF02120">
    <property type="entry name" value="Flg_hook"/>
    <property type="match status" value="1"/>
</dbReference>
<dbReference type="AlphaFoldDB" id="F7Q860"/>
<dbReference type="eggNOG" id="COG3144">
    <property type="taxonomic scope" value="Bacteria"/>
</dbReference>
<dbReference type="STRING" id="1033802.SSPSH_001891"/>
<reference evidence="3 4" key="2">
    <citation type="journal article" date="2013" name="PLoS ONE">
        <title>INDIGO - INtegrated Data Warehouse of MIcrobial GenOmes with Examples from the Red Sea Extremophiles.</title>
        <authorList>
            <person name="Alam I."/>
            <person name="Antunes A."/>
            <person name="Kamau A.A."/>
            <person name="Ba Alawi W."/>
            <person name="Kalkatawi M."/>
            <person name="Stingl U."/>
            <person name="Bajic V.B."/>
        </authorList>
    </citation>
    <scope>NUCLEOTIDE SEQUENCE [LARGE SCALE GENOMIC DNA]</scope>
    <source>
        <strain evidence="3 4">E1L3A</strain>
    </source>
</reference>
<dbReference type="Gene3D" id="3.30.750.140">
    <property type="match status" value="1"/>
</dbReference>
<gene>
    <name evidence="3" type="ORF">SSPSH_001891</name>
</gene>
<dbReference type="InterPro" id="IPR038610">
    <property type="entry name" value="FliK-like_C_sf"/>
</dbReference>
<dbReference type="Proteomes" id="UP000006242">
    <property type="component" value="Unassembled WGS sequence"/>
</dbReference>
<evidence type="ECO:0000313" key="4">
    <source>
        <dbReference type="Proteomes" id="UP000006242"/>
    </source>
</evidence>